<feature type="transmembrane region" description="Helical" evidence="6">
    <location>
        <begin position="60"/>
        <end position="80"/>
    </location>
</feature>
<gene>
    <name evidence="7" type="ORF">NUH29_08290</name>
</gene>
<sequence>MTGTRDVSTASAAPAPVRPRRPHWLLTPSSWTPLQRWGVTALGLVLALGATFLLDPYRNYLLAVGTAYLCAIAGLSLLVGRTGQLSLGHAAFMAAGAYAFAFTSNALADESVPSLVHLYAPFLVAIVVAAALGAVVGIAGARLHGPYLAGLTLALVLALPALTSLMSDVFGGDAGLYVSVERRPEWLSQLIADEQWQAWVGLGAAALVLGVLAQLVRSPYAIRMQAVRDDESAARLSGIDPRATRVTMFGISAATAGLGGGVLAYVTQAASPGAYSLSFSLFLLVAVVIGGVGTLAGAVWGAVVLVLVPELTSSITEALPLPAELSQRLDGNLAIVVFGVILVVVMLVAPRGINGAVGSLVGRLRRRRP</sequence>
<feature type="transmembrane region" description="Helical" evidence="6">
    <location>
        <begin position="246"/>
        <end position="267"/>
    </location>
</feature>
<evidence type="ECO:0000256" key="1">
    <source>
        <dbReference type="ARBA" id="ARBA00004651"/>
    </source>
</evidence>
<feature type="transmembrane region" description="Helical" evidence="6">
    <location>
        <begin position="87"/>
        <end position="107"/>
    </location>
</feature>
<feature type="transmembrane region" description="Helical" evidence="6">
    <location>
        <begin position="196"/>
        <end position="216"/>
    </location>
</feature>
<evidence type="ECO:0000313" key="8">
    <source>
        <dbReference type="Proteomes" id="UP001205337"/>
    </source>
</evidence>
<feature type="transmembrane region" description="Helical" evidence="6">
    <location>
        <begin position="279"/>
        <end position="308"/>
    </location>
</feature>
<dbReference type="CDD" id="cd06581">
    <property type="entry name" value="TM_PBP1_LivM_like"/>
    <property type="match status" value="1"/>
</dbReference>
<evidence type="ECO:0000313" key="7">
    <source>
        <dbReference type="EMBL" id="MCS0499549.1"/>
    </source>
</evidence>
<evidence type="ECO:0000256" key="3">
    <source>
        <dbReference type="ARBA" id="ARBA00022692"/>
    </source>
</evidence>
<reference evidence="7 8" key="1">
    <citation type="submission" date="2022-08" db="EMBL/GenBank/DDBJ databases">
        <authorList>
            <person name="Li F."/>
        </authorList>
    </citation>
    <scope>NUCLEOTIDE SEQUENCE [LARGE SCALE GENOMIC DNA]</scope>
    <source>
        <strain evidence="7 8">10F1B-8-1</strain>
    </source>
</reference>
<feature type="transmembrane region" description="Helical" evidence="6">
    <location>
        <begin position="329"/>
        <end position="349"/>
    </location>
</feature>
<evidence type="ECO:0000256" key="5">
    <source>
        <dbReference type="ARBA" id="ARBA00023136"/>
    </source>
</evidence>
<keyword evidence="4 6" id="KW-1133">Transmembrane helix</keyword>
<comment type="subcellular location">
    <subcellularLocation>
        <location evidence="1">Cell membrane</location>
        <topology evidence="1">Multi-pass membrane protein</topology>
    </subcellularLocation>
</comment>
<accession>A0ABT1ZFS8</accession>
<organism evidence="7 8">
    <name type="scientific">Protaetiibacter mangrovi</name>
    <dbReference type="NCBI Taxonomy" id="2970926"/>
    <lineage>
        <taxon>Bacteria</taxon>
        <taxon>Bacillati</taxon>
        <taxon>Actinomycetota</taxon>
        <taxon>Actinomycetes</taxon>
        <taxon>Micrococcales</taxon>
        <taxon>Microbacteriaceae</taxon>
        <taxon>Protaetiibacter</taxon>
    </lineage>
</organism>
<dbReference type="InterPro" id="IPR001851">
    <property type="entry name" value="ABC_transp_permease"/>
</dbReference>
<dbReference type="RefSeq" id="WP_258798599.1">
    <property type="nucleotide sequence ID" value="NZ_JANTHX010000007.1"/>
</dbReference>
<name>A0ABT1ZFS8_9MICO</name>
<dbReference type="PANTHER" id="PTHR30482:SF20">
    <property type="entry name" value="HIGH-AFFINITY BRANCHED-CHAIN AMINO ACID TRANSPORT SYSTEM PERMEASE PROTEIN LIVM"/>
    <property type="match status" value="1"/>
</dbReference>
<keyword evidence="8" id="KW-1185">Reference proteome</keyword>
<comment type="caution">
    <text evidence="7">The sequence shown here is derived from an EMBL/GenBank/DDBJ whole genome shotgun (WGS) entry which is preliminary data.</text>
</comment>
<dbReference type="PANTHER" id="PTHR30482">
    <property type="entry name" value="HIGH-AFFINITY BRANCHED-CHAIN AMINO ACID TRANSPORT SYSTEM PERMEASE"/>
    <property type="match status" value="1"/>
</dbReference>
<dbReference type="Pfam" id="PF02653">
    <property type="entry name" value="BPD_transp_2"/>
    <property type="match status" value="1"/>
</dbReference>
<feature type="transmembrane region" description="Helical" evidence="6">
    <location>
        <begin position="147"/>
        <end position="166"/>
    </location>
</feature>
<evidence type="ECO:0000256" key="4">
    <source>
        <dbReference type="ARBA" id="ARBA00022989"/>
    </source>
</evidence>
<proteinExistence type="predicted"/>
<evidence type="ECO:0000256" key="2">
    <source>
        <dbReference type="ARBA" id="ARBA00022475"/>
    </source>
</evidence>
<evidence type="ECO:0000256" key="6">
    <source>
        <dbReference type="SAM" id="Phobius"/>
    </source>
</evidence>
<keyword evidence="2" id="KW-1003">Cell membrane</keyword>
<keyword evidence="5 6" id="KW-0472">Membrane</keyword>
<feature type="transmembrane region" description="Helical" evidence="6">
    <location>
        <begin position="37"/>
        <end position="54"/>
    </location>
</feature>
<protein>
    <submittedName>
        <fullName evidence="7">Branched-chain amino acid ABC transporter permease</fullName>
    </submittedName>
</protein>
<dbReference type="EMBL" id="JANTHX010000007">
    <property type="protein sequence ID" value="MCS0499549.1"/>
    <property type="molecule type" value="Genomic_DNA"/>
</dbReference>
<dbReference type="InterPro" id="IPR043428">
    <property type="entry name" value="LivM-like"/>
</dbReference>
<feature type="transmembrane region" description="Helical" evidence="6">
    <location>
        <begin position="119"/>
        <end position="140"/>
    </location>
</feature>
<dbReference type="Proteomes" id="UP001205337">
    <property type="component" value="Unassembled WGS sequence"/>
</dbReference>
<keyword evidence="3 6" id="KW-0812">Transmembrane</keyword>